<evidence type="ECO:0000313" key="1">
    <source>
        <dbReference type="EMBL" id="DAE31212.1"/>
    </source>
</evidence>
<name>A0A8S5RJQ8_9VIRU</name>
<reference evidence="1" key="1">
    <citation type="journal article" date="2021" name="Proc. Natl. Acad. Sci. U.S.A.">
        <title>A Catalog of Tens of Thousands of Viruses from Human Metagenomes Reveals Hidden Associations with Chronic Diseases.</title>
        <authorList>
            <person name="Tisza M.J."/>
            <person name="Buck C.B."/>
        </authorList>
    </citation>
    <scope>NUCLEOTIDE SEQUENCE</scope>
    <source>
        <strain evidence="1">CtHG14</strain>
    </source>
</reference>
<protein>
    <submittedName>
        <fullName evidence="1">Nucleoside triphosphate pyrophosphohydrolase</fullName>
    </submittedName>
</protein>
<proteinExistence type="predicted"/>
<organism evidence="1">
    <name type="scientific">virus sp. ctHG14</name>
    <dbReference type="NCBI Taxonomy" id="2827626"/>
    <lineage>
        <taxon>Viruses</taxon>
    </lineage>
</organism>
<accession>A0A8S5RJQ8</accession>
<sequence length="219" mass="25354">MVKTIFDNPSDILSLIRNCVFIKDGDVWYRDFEREIPLMELARNLNKAYSDSDASVVNDEAFSDEMYDDLQFKLEEDIDSFIATFYMALVGMAENRERLKIYETTGLPTTAYPEVLQECIDTYGADKQIDQTIKELSELTKALLKHRQLEGENVNPTSAADLVKARTDILERTADVIIMLTQIIMIFGDRDFIERIIESKVYRQRRALAEGDRWSELLK</sequence>
<dbReference type="EMBL" id="BK059106">
    <property type="protein sequence ID" value="DAE31212.1"/>
    <property type="molecule type" value="Genomic_DNA"/>
</dbReference>